<keyword evidence="12" id="KW-1015">Disulfide bond</keyword>
<evidence type="ECO:0000256" key="2">
    <source>
        <dbReference type="ARBA" id="ARBA00022527"/>
    </source>
</evidence>
<comment type="caution">
    <text evidence="14">Lacks conserved residue(s) required for the propagation of feature annotation.</text>
</comment>
<dbReference type="CDD" id="cd14066">
    <property type="entry name" value="STKc_IRAK"/>
    <property type="match status" value="1"/>
</dbReference>
<dbReference type="FunFam" id="2.10.25.10:FF:001134">
    <property type="entry name" value="Putative wall-associated receptor protein kinase family protein"/>
    <property type="match status" value="1"/>
</dbReference>
<name>A0AAQ3L6T8_9LILI</name>
<dbReference type="InterPro" id="IPR000742">
    <property type="entry name" value="EGF"/>
</dbReference>
<dbReference type="InterPro" id="IPR018097">
    <property type="entry name" value="EGF_Ca-bd_CS"/>
</dbReference>
<dbReference type="GO" id="GO:0030247">
    <property type="term" value="F:polysaccharide binding"/>
    <property type="evidence" value="ECO:0007669"/>
    <property type="project" value="InterPro"/>
</dbReference>
<evidence type="ECO:0000313" key="20">
    <source>
        <dbReference type="EMBL" id="WOL19256.1"/>
    </source>
</evidence>
<evidence type="ECO:0000313" key="21">
    <source>
        <dbReference type="Proteomes" id="UP001327560"/>
    </source>
</evidence>
<dbReference type="PROSITE" id="PS50026">
    <property type="entry name" value="EGF_3"/>
    <property type="match status" value="1"/>
</dbReference>
<keyword evidence="6 17" id="KW-0732">Signal</keyword>
<dbReference type="PROSITE" id="PS01187">
    <property type="entry name" value="EGF_CA"/>
    <property type="match status" value="1"/>
</dbReference>
<gene>
    <name evidence="20" type="ORF">Cni_G28054</name>
</gene>
<keyword evidence="2" id="KW-0723">Serine/threonine-protein kinase</keyword>
<evidence type="ECO:0000256" key="16">
    <source>
        <dbReference type="SAM" id="Phobius"/>
    </source>
</evidence>
<feature type="transmembrane region" description="Helical" evidence="16">
    <location>
        <begin position="344"/>
        <end position="366"/>
    </location>
</feature>
<keyword evidence="13" id="KW-0325">Glycoprotein</keyword>
<dbReference type="InterPro" id="IPR000152">
    <property type="entry name" value="EGF-type_Asp/Asn_hydroxyl_site"/>
</dbReference>
<keyword evidence="5 16" id="KW-0812">Transmembrane</keyword>
<evidence type="ECO:0000256" key="9">
    <source>
        <dbReference type="ARBA" id="ARBA00022840"/>
    </source>
</evidence>
<feature type="signal peptide" evidence="17">
    <location>
        <begin position="1"/>
        <end position="23"/>
    </location>
</feature>
<feature type="binding site" evidence="15">
    <location>
        <position position="443"/>
    </location>
    <ligand>
        <name>ATP</name>
        <dbReference type="ChEBI" id="CHEBI:30616"/>
    </ligand>
</feature>
<evidence type="ECO:0000256" key="14">
    <source>
        <dbReference type="PROSITE-ProRule" id="PRU00076"/>
    </source>
</evidence>
<evidence type="ECO:0000256" key="4">
    <source>
        <dbReference type="ARBA" id="ARBA00022679"/>
    </source>
</evidence>
<dbReference type="Gene3D" id="2.10.25.10">
    <property type="entry name" value="Laminin"/>
    <property type="match status" value="1"/>
</dbReference>
<dbReference type="PANTHER" id="PTHR27005">
    <property type="entry name" value="WALL-ASSOCIATED RECEPTOR KINASE-LIKE 21"/>
    <property type="match status" value="1"/>
</dbReference>
<evidence type="ECO:0000256" key="13">
    <source>
        <dbReference type="ARBA" id="ARBA00023180"/>
    </source>
</evidence>
<accession>A0AAQ3L6T8</accession>
<dbReference type="PROSITE" id="PS00108">
    <property type="entry name" value="PROTEIN_KINASE_ST"/>
    <property type="match status" value="1"/>
</dbReference>
<evidence type="ECO:0000259" key="19">
    <source>
        <dbReference type="PROSITE" id="PS50026"/>
    </source>
</evidence>
<dbReference type="Pfam" id="PF13947">
    <property type="entry name" value="GUB_WAK_bind"/>
    <property type="match status" value="1"/>
</dbReference>
<dbReference type="InterPro" id="IPR017441">
    <property type="entry name" value="Protein_kinase_ATP_BS"/>
</dbReference>
<keyword evidence="7 15" id="KW-0547">Nucleotide-binding</keyword>
<proteinExistence type="predicted"/>
<dbReference type="Proteomes" id="UP001327560">
    <property type="component" value="Chromosome 9"/>
</dbReference>
<dbReference type="CDD" id="cd00054">
    <property type="entry name" value="EGF_CA"/>
    <property type="match status" value="1"/>
</dbReference>
<evidence type="ECO:0000256" key="12">
    <source>
        <dbReference type="ARBA" id="ARBA00023157"/>
    </source>
</evidence>
<evidence type="ECO:0000256" key="11">
    <source>
        <dbReference type="ARBA" id="ARBA00023136"/>
    </source>
</evidence>
<dbReference type="InterPro" id="IPR008271">
    <property type="entry name" value="Ser/Thr_kinase_AS"/>
</dbReference>
<feature type="domain" description="Protein kinase" evidence="18">
    <location>
        <begin position="414"/>
        <end position="697"/>
    </location>
</feature>
<evidence type="ECO:0000256" key="17">
    <source>
        <dbReference type="SAM" id="SignalP"/>
    </source>
</evidence>
<dbReference type="AlphaFoldDB" id="A0AAQ3L6T8"/>
<dbReference type="SMART" id="SM00220">
    <property type="entry name" value="S_TKc"/>
    <property type="match status" value="1"/>
</dbReference>
<evidence type="ECO:0000259" key="18">
    <source>
        <dbReference type="PROSITE" id="PS50011"/>
    </source>
</evidence>
<keyword evidence="8" id="KW-0418">Kinase</keyword>
<dbReference type="InterPro" id="IPR025287">
    <property type="entry name" value="WAK_GUB"/>
</dbReference>
<dbReference type="PROSITE" id="PS50011">
    <property type="entry name" value="PROTEIN_KINASE_DOM"/>
    <property type="match status" value="1"/>
</dbReference>
<dbReference type="Pfam" id="PF00069">
    <property type="entry name" value="Pkinase"/>
    <property type="match status" value="1"/>
</dbReference>
<dbReference type="SUPFAM" id="SSF57196">
    <property type="entry name" value="EGF/Laminin"/>
    <property type="match status" value="1"/>
</dbReference>
<dbReference type="SMART" id="SM00181">
    <property type="entry name" value="EGF"/>
    <property type="match status" value="2"/>
</dbReference>
<dbReference type="InterPro" id="IPR011009">
    <property type="entry name" value="Kinase-like_dom_sf"/>
</dbReference>
<reference evidence="20 21" key="1">
    <citation type="submission" date="2023-10" db="EMBL/GenBank/DDBJ databases">
        <title>Chromosome-scale genome assembly provides insights into flower coloration mechanisms of Canna indica.</title>
        <authorList>
            <person name="Li C."/>
        </authorList>
    </citation>
    <scope>NUCLEOTIDE SEQUENCE [LARGE SCALE GENOMIC DNA]</scope>
    <source>
        <tissue evidence="20">Flower</tissue>
    </source>
</reference>
<dbReference type="InterPro" id="IPR000719">
    <property type="entry name" value="Prot_kinase_dom"/>
</dbReference>
<evidence type="ECO:0000256" key="15">
    <source>
        <dbReference type="PROSITE-ProRule" id="PRU10141"/>
    </source>
</evidence>
<evidence type="ECO:0000256" key="5">
    <source>
        <dbReference type="ARBA" id="ARBA00022692"/>
    </source>
</evidence>
<evidence type="ECO:0000256" key="3">
    <source>
        <dbReference type="ARBA" id="ARBA00022536"/>
    </source>
</evidence>
<keyword evidence="9 15" id="KW-0067">ATP-binding</keyword>
<feature type="chain" id="PRO_5043039187" evidence="17">
    <location>
        <begin position="24"/>
        <end position="736"/>
    </location>
</feature>
<keyword evidence="10 16" id="KW-1133">Transmembrane helix</keyword>
<dbReference type="Pfam" id="PF07645">
    <property type="entry name" value="EGF_CA"/>
    <property type="match status" value="1"/>
</dbReference>
<dbReference type="FunFam" id="3.30.200.20:FF:000043">
    <property type="entry name" value="Wall-associated receptor kinase 2"/>
    <property type="match status" value="1"/>
</dbReference>
<comment type="subcellular location">
    <subcellularLocation>
        <location evidence="1">Membrane</location>
        <topology evidence="1">Single-pass type I membrane protein</topology>
    </subcellularLocation>
</comment>
<keyword evidence="4" id="KW-0808">Transferase</keyword>
<dbReference type="FunFam" id="1.10.510.10:FF:000084">
    <property type="entry name" value="Wall-associated receptor kinase 2"/>
    <property type="match status" value="1"/>
</dbReference>
<dbReference type="PROSITE" id="PS00107">
    <property type="entry name" value="PROTEIN_KINASE_ATP"/>
    <property type="match status" value="1"/>
</dbReference>
<dbReference type="GO" id="GO:0005524">
    <property type="term" value="F:ATP binding"/>
    <property type="evidence" value="ECO:0007669"/>
    <property type="project" value="UniProtKB-UniRule"/>
</dbReference>
<dbReference type="GO" id="GO:0004674">
    <property type="term" value="F:protein serine/threonine kinase activity"/>
    <property type="evidence" value="ECO:0007669"/>
    <property type="project" value="UniProtKB-KW"/>
</dbReference>
<dbReference type="PANTHER" id="PTHR27005:SF479">
    <property type="entry name" value="OS06G0706600 PROTEIN"/>
    <property type="match status" value="1"/>
</dbReference>
<dbReference type="SMART" id="SM00179">
    <property type="entry name" value="EGF_CA"/>
    <property type="match status" value="2"/>
</dbReference>
<sequence length="736" mass="81827">MEALPLLVLATATMRLLVSPAAASALPGCRSSCGRVDIPYPFGIGSNCSKAVIFEIDCSRDDNGVEKPFQGDVEVLNISLLHGQLRFLNHISSQCYNASNKSIIPDDWSLDLPTGYRFSDTHNKFTVIGCQTLAYIGDNDSNVSTYETGCVSVCRSEQSMRNGSCVGIGCCETSIPKGLEHYEVWFDADFNTSGIYSFSHCSYAVLMEAASFRFQTSYVTTDDFVSKNGGAPVVVDWVVGGETCEEAKRNESEYACKSENSECLDSINGPGYLCNCSRGYRGNPYLLDGCQDIDECAEKEQYPCTGVCRNLAGGYRCLCPPGTGGNPVNGTCYPDQKLPMAVKLAIGICSSIAFLLFCIMCIYMIYQRKQLRKMKERHFKEHGGWQLLEEINGKQGIIFKIFTIKEIEKATHNFDKNRVLGRGGHGTVYKGILQDNHVVAIKKSKFIDESQKNEYGKELLILSQINHKNIVKLLGCCLEVDVPILVYEFVSNGTLFHLIHEKRSISSFSLGARLKIAYDSADALAYLHSTASPPIIHGDVKSSNILLDENYVAKVSDFGASKLVPKDKDQLATLVQGTCGYLDPEYLQTCKLTEKSDVYSFGVVFLELLTGKKAVYFEESEEERSLALTFMLAMKENRLSEILDSQVRDEEEDIEYIRQICELAKRCLNVSGEGRPTMKEVAEELDKLRKLKQHSWVQRNVEEIETEFGEASNGQGVDTTIDYTSEKISALNIECR</sequence>
<keyword evidence="3 14" id="KW-0245">EGF-like domain</keyword>
<keyword evidence="11 16" id="KW-0472">Membrane</keyword>
<protein>
    <submittedName>
        <fullName evidence="20">Uncharacterized protein</fullName>
    </submittedName>
</protein>
<dbReference type="InterPro" id="IPR045274">
    <property type="entry name" value="WAK-like"/>
</dbReference>
<dbReference type="InterPro" id="IPR001881">
    <property type="entry name" value="EGF-like_Ca-bd_dom"/>
</dbReference>
<evidence type="ECO:0000256" key="1">
    <source>
        <dbReference type="ARBA" id="ARBA00004479"/>
    </source>
</evidence>
<evidence type="ECO:0000256" key="8">
    <source>
        <dbReference type="ARBA" id="ARBA00022777"/>
    </source>
</evidence>
<keyword evidence="21" id="KW-1185">Reference proteome</keyword>
<dbReference type="Gene3D" id="1.10.510.10">
    <property type="entry name" value="Transferase(Phosphotransferase) domain 1"/>
    <property type="match status" value="1"/>
</dbReference>
<dbReference type="EMBL" id="CP136898">
    <property type="protein sequence ID" value="WOL19256.1"/>
    <property type="molecule type" value="Genomic_DNA"/>
</dbReference>
<dbReference type="SUPFAM" id="SSF56112">
    <property type="entry name" value="Protein kinase-like (PK-like)"/>
    <property type="match status" value="1"/>
</dbReference>
<organism evidence="20 21">
    <name type="scientific">Canna indica</name>
    <name type="common">Indian-shot</name>
    <dbReference type="NCBI Taxonomy" id="4628"/>
    <lineage>
        <taxon>Eukaryota</taxon>
        <taxon>Viridiplantae</taxon>
        <taxon>Streptophyta</taxon>
        <taxon>Embryophyta</taxon>
        <taxon>Tracheophyta</taxon>
        <taxon>Spermatophyta</taxon>
        <taxon>Magnoliopsida</taxon>
        <taxon>Liliopsida</taxon>
        <taxon>Zingiberales</taxon>
        <taxon>Cannaceae</taxon>
        <taxon>Canna</taxon>
    </lineage>
</organism>
<evidence type="ECO:0000256" key="6">
    <source>
        <dbReference type="ARBA" id="ARBA00022729"/>
    </source>
</evidence>
<dbReference type="InterPro" id="IPR049883">
    <property type="entry name" value="NOTCH1_EGF-like"/>
</dbReference>
<evidence type="ECO:0000256" key="7">
    <source>
        <dbReference type="ARBA" id="ARBA00022741"/>
    </source>
</evidence>
<dbReference type="GO" id="GO:0005886">
    <property type="term" value="C:plasma membrane"/>
    <property type="evidence" value="ECO:0007669"/>
    <property type="project" value="TreeGrafter"/>
</dbReference>
<evidence type="ECO:0000256" key="10">
    <source>
        <dbReference type="ARBA" id="ARBA00022989"/>
    </source>
</evidence>
<dbReference type="GO" id="GO:0007166">
    <property type="term" value="P:cell surface receptor signaling pathway"/>
    <property type="evidence" value="ECO:0007669"/>
    <property type="project" value="InterPro"/>
</dbReference>
<feature type="domain" description="EGF-like" evidence="19">
    <location>
        <begin position="292"/>
        <end position="333"/>
    </location>
</feature>
<dbReference type="PROSITE" id="PS00010">
    <property type="entry name" value="ASX_HYDROXYL"/>
    <property type="match status" value="1"/>
</dbReference>
<dbReference type="GO" id="GO:0005509">
    <property type="term" value="F:calcium ion binding"/>
    <property type="evidence" value="ECO:0007669"/>
    <property type="project" value="InterPro"/>
</dbReference>
<dbReference type="Gene3D" id="3.30.200.20">
    <property type="entry name" value="Phosphorylase Kinase, domain 1"/>
    <property type="match status" value="1"/>
</dbReference>